<dbReference type="Gene3D" id="1.20.120.720">
    <property type="entry name" value="Myosin VI head, motor domain, U50 subdomain"/>
    <property type="match status" value="1"/>
</dbReference>
<comment type="similarity">
    <text evidence="6">Belongs to the TRAFAC class myosin-kinesin ATPase superfamily. Myosin family.</text>
</comment>
<keyword evidence="2 6" id="KW-0067">ATP-binding</keyword>
<evidence type="ECO:0000256" key="5">
    <source>
        <dbReference type="ARBA" id="ARBA00023203"/>
    </source>
</evidence>
<gene>
    <name evidence="11" type="primary">LOC113403914</name>
</gene>
<dbReference type="InterPro" id="IPR036961">
    <property type="entry name" value="Kinesin_motor_dom_sf"/>
</dbReference>
<comment type="caution">
    <text evidence="6">Lacks conserved residue(s) required for the propagation of feature annotation.</text>
</comment>
<dbReference type="PANTHER" id="PTHR13140">
    <property type="entry name" value="MYOSIN"/>
    <property type="match status" value="1"/>
</dbReference>
<dbReference type="GeneID" id="113403914"/>
<feature type="binding site" evidence="6">
    <location>
        <begin position="102"/>
        <end position="109"/>
    </location>
    <ligand>
        <name>ATP</name>
        <dbReference type="ChEBI" id="CHEBI:30616"/>
    </ligand>
</feature>
<dbReference type="Pfam" id="PF06017">
    <property type="entry name" value="Myosin_TH1"/>
    <property type="match status" value="1"/>
</dbReference>
<organism evidence="10 11">
    <name type="scientific">Vanessa tameamea</name>
    <name type="common">Kamehameha butterfly</name>
    <dbReference type="NCBI Taxonomy" id="334116"/>
    <lineage>
        <taxon>Eukaryota</taxon>
        <taxon>Metazoa</taxon>
        <taxon>Ecdysozoa</taxon>
        <taxon>Arthropoda</taxon>
        <taxon>Hexapoda</taxon>
        <taxon>Insecta</taxon>
        <taxon>Pterygota</taxon>
        <taxon>Neoptera</taxon>
        <taxon>Endopterygota</taxon>
        <taxon>Lepidoptera</taxon>
        <taxon>Glossata</taxon>
        <taxon>Ditrysia</taxon>
        <taxon>Papilionoidea</taxon>
        <taxon>Nymphalidae</taxon>
        <taxon>Nymphalinae</taxon>
        <taxon>Vanessa</taxon>
    </lineage>
</organism>
<evidence type="ECO:0000256" key="2">
    <source>
        <dbReference type="ARBA" id="ARBA00022840"/>
    </source>
</evidence>
<dbReference type="Pfam" id="PF00063">
    <property type="entry name" value="Myosin_head"/>
    <property type="match status" value="1"/>
</dbReference>
<evidence type="ECO:0000256" key="6">
    <source>
        <dbReference type="PROSITE-ProRule" id="PRU00782"/>
    </source>
</evidence>
<evidence type="ECO:0000256" key="4">
    <source>
        <dbReference type="ARBA" id="ARBA00023175"/>
    </source>
</evidence>
<dbReference type="Gene3D" id="1.20.58.530">
    <property type="match status" value="1"/>
</dbReference>
<dbReference type="InterPro" id="IPR027417">
    <property type="entry name" value="P-loop_NTPase"/>
</dbReference>
<evidence type="ECO:0000259" key="9">
    <source>
        <dbReference type="PROSITE" id="PS51757"/>
    </source>
</evidence>
<feature type="compositionally biased region" description="Pro residues" evidence="7">
    <location>
        <begin position="265"/>
        <end position="275"/>
    </location>
</feature>
<dbReference type="SUPFAM" id="SSF52540">
    <property type="entry name" value="P-loop containing nucleoside triphosphate hydrolases"/>
    <property type="match status" value="1"/>
</dbReference>
<dbReference type="Proteomes" id="UP001652626">
    <property type="component" value="Chromosome 12"/>
</dbReference>
<protein>
    <submittedName>
        <fullName evidence="11">Unconventional myosin-Ia-like</fullName>
    </submittedName>
</protein>
<dbReference type="CDD" id="cd00124">
    <property type="entry name" value="MYSc"/>
    <property type="match status" value="1"/>
</dbReference>
<dbReference type="PRINTS" id="PR00193">
    <property type="entry name" value="MYOSINHEAVY"/>
</dbReference>
<dbReference type="PANTHER" id="PTHR13140:SF802">
    <property type="entry name" value="UNCONVENTIONAL MYOSIN-IB ISOFORM X1"/>
    <property type="match status" value="1"/>
</dbReference>
<feature type="region of interest" description="Disordered" evidence="7">
    <location>
        <begin position="257"/>
        <end position="280"/>
    </location>
</feature>
<keyword evidence="3 6" id="KW-0518">Myosin</keyword>
<dbReference type="Gene3D" id="3.40.850.10">
    <property type="entry name" value="Kinesin motor domain"/>
    <property type="match status" value="1"/>
</dbReference>
<keyword evidence="5 6" id="KW-0009">Actin-binding</keyword>
<evidence type="ECO:0000256" key="3">
    <source>
        <dbReference type="ARBA" id="ARBA00023123"/>
    </source>
</evidence>
<evidence type="ECO:0000313" key="10">
    <source>
        <dbReference type="Proteomes" id="UP001652626"/>
    </source>
</evidence>
<feature type="domain" description="TH1" evidence="9">
    <location>
        <begin position="943"/>
        <end position="1157"/>
    </location>
</feature>
<accession>A0ABM4AMT2</accession>
<evidence type="ECO:0000256" key="1">
    <source>
        <dbReference type="ARBA" id="ARBA00022741"/>
    </source>
</evidence>
<dbReference type="SMART" id="SM00242">
    <property type="entry name" value="MYSc"/>
    <property type="match status" value="1"/>
</dbReference>
<evidence type="ECO:0000313" key="11">
    <source>
        <dbReference type="RefSeq" id="XP_064072620.1"/>
    </source>
</evidence>
<dbReference type="InterPro" id="IPR001609">
    <property type="entry name" value="Myosin_head_motor_dom-like"/>
</dbReference>
<name>A0ABM4AMT2_VANTA</name>
<keyword evidence="10" id="KW-1185">Reference proteome</keyword>
<evidence type="ECO:0000256" key="7">
    <source>
        <dbReference type="SAM" id="MobiDB-lite"/>
    </source>
</evidence>
<reference evidence="11" key="1">
    <citation type="submission" date="2025-08" db="UniProtKB">
        <authorList>
            <consortium name="RefSeq"/>
        </authorList>
    </citation>
    <scope>IDENTIFICATION</scope>
    <source>
        <tissue evidence="11">Whole body</tissue>
    </source>
</reference>
<keyword evidence="1 6" id="KW-0547">Nucleotide-binding</keyword>
<dbReference type="RefSeq" id="XP_064072620.1">
    <property type="nucleotide sequence ID" value="XM_064216550.1"/>
</dbReference>
<proteinExistence type="inferred from homology"/>
<keyword evidence="4 6" id="KW-0505">Motor protein</keyword>
<dbReference type="InterPro" id="IPR010926">
    <property type="entry name" value="Myosin_TH1"/>
</dbReference>
<sequence length="1157" mass="125081">MAEPEPAPAGLADAVLLAPLTEDSFLHNLHVRYKRDIIYTYVGNALVSVNPCRALPLYSAELVRTYLARPPYLLPPHLYAITATAYRWVRDRNENQCIVITGESGAGKTEAARVCLQCAVVAGGGGGGALAAAGTLLEAFGNAATARNHNASRFGKLLDIEFDFKGEPVGGHITHYLLEKVNERVCRAAEGERNFHVLYQLLAGADAHLLKRLKLQRSWEQYRVLRGGAGCADGGGAGAGACAGCAECAGAAAGAGAGGGASPRRAPPQPPPGPRAPQADRDHFAFTKAAMGALGFSAGQCGAVLRLLAFLLKLGNVQFEPQHNIDGSIGTRLQHEYELREACALVGVEADALVSALGAAPPLAPHEDGAPHEAACSVEEECSSEAGSETEGAGAEWARALRDRLLCALYSRLFTWLVNAVNDAIKPAVVGARRSLGILDVYGLESLAHNGLERLLINYAAERVQAAVTAATLRREQEEYAREGLAWTPLPYADHELYADLLDAGPESVLGTLRECSARGASDSVFLQRLQRRRHPRLLVLPPDRFQVVHFGGAVVYSARGVVQKNRDALCRRCAAVLAAAREPLLAALFAPGAAAYAGSAGSPRRPCALACRQRALVGALVRRLPPAPRLVRCLRADAALRPHRFDGALLRHQIRTQGIMDMALLRRAGWCESMCARSVVARYGVLRARAGVAAPASPVERDEPVRAARALLRSLPIPSAEFAYGRTKVFIRSPRTVWELEALRAARVEALVRAAQRAWRRHRARARHRAARRIALAWRRHRQRRAAPRPAPRASEPAVRHIVTYLISFHFIRARHGRARSLIQNMSSEAGASVAACAAEGGAGGAGGAAGATRVIWRAWCAHARRCYLAALWARLPARHRSPACAAWPPCPQPRLLARTDALLRRLHHRWRCHLYRRAFDQTARNRMREKVTASVLFKDRKLNYARSVGHPFVGDYVRLRASAAWRRGLGAAAADRYVVFADVVGKVARSSGRVSRCLAVVSTGALLLLEARSLRLKRRVPAHCVYRLSLSPYADDLLVVHVRACGGLESSTEELSQCSSREPLDAPGCLFGGEGAWRRRGDLLVRTCHVLELATKLFLVVQNAVGAPPHVNIATEFEANFGQQMVTVSFHAVGGAAGDGGARLLRRGSRMDVLL</sequence>
<evidence type="ECO:0000259" key="8">
    <source>
        <dbReference type="PROSITE" id="PS51456"/>
    </source>
</evidence>
<feature type="domain" description="Myosin motor" evidence="8">
    <location>
        <begin position="9"/>
        <end position="746"/>
    </location>
</feature>
<dbReference type="PROSITE" id="PS51757">
    <property type="entry name" value="TH1"/>
    <property type="match status" value="1"/>
</dbReference>
<dbReference type="PROSITE" id="PS51456">
    <property type="entry name" value="MYOSIN_MOTOR"/>
    <property type="match status" value="1"/>
</dbReference>
<dbReference type="Gene3D" id="1.20.5.4820">
    <property type="match status" value="1"/>
</dbReference>